<dbReference type="Pfam" id="PF07899">
    <property type="entry name" value="Frigida"/>
    <property type="match status" value="1"/>
</dbReference>
<feature type="coiled-coil region" evidence="6">
    <location>
        <begin position="47"/>
        <end position="114"/>
    </location>
</feature>
<evidence type="ECO:0000256" key="7">
    <source>
        <dbReference type="SAM" id="MobiDB-lite"/>
    </source>
</evidence>
<evidence type="ECO:0000256" key="2">
    <source>
        <dbReference type="ARBA" id="ARBA00022473"/>
    </source>
</evidence>
<evidence type="ECO:0000313" key="8">
    <source>
        <dbReference type="EMBL" id="KAK4260139.1"/>
    </source>
</evidence>
<feature type="compositionally biased region" description="Polar residues" evidence="7">
    <location>
        <begin position="546"/>
        <end position="560"/>
    </location>
</feature>
<keyword evidence="2 5" id="KW-0217">Developmental protein</keyword>
<evidence type="ECO:0000256" key="1">
    <source>
        <dbReference type="ARBA" id="ARBA00008956"/>
    </source>
</evidence>
<evidence type="ECO:0000256" key="4">
    <source>
        <dbReference type="ARBA" id="ARBA00023089"/>
    </source>
</evidence>
<comment type="similarity">
    <text evidence="1 5">Belongs to the Frigida family.</text>
</comment>
<dbReference type="Proteomes" id="UP001293593">
    <property type="component" value="Unassembled WGS sequence"/>
</dbReference>
<keyword evidence="4 5" id="KW-0287">Flowering</keyword>
<feature type="region of interest" description="Disordered" evidence="7">
    <location>
        <begin position="533"/>
        <end position="560"/>
    </location>
</feature>
<name>A0AAE1MCI4_9FABA</name>
<protein>
    <recommendedName>
        <fullName evidence="5">FRIGIDA-like protein</fullName>
    </recommendedName>
</protein>
<dbReference type="PANTHER" id="PTHR31791:SF41">
    <property type="entry name" value="FRIGIDA-LIKE PROTEIN"/>
    <property type="match status" value="1"/>
</dbReference>
<evidence type="ECO:0000256" key="5">
    <source>
        <dbReference type="RuleBase" id="RU364012"/>
    </source>
</evidence>
<dbReference type="GO" id="GO:0009908">
    <property type="term" value="P:flower development"/>
    <property type="evidence" value="ECO:0007669"/>
    <property type="project" value="UniProtKB-KW"/>
</dbReference>
<dbReference type="EMBL" id="JAWXYG010000010">
    <property type="protein sequence ID" value="KAK4260139.1"/>
    <property type="molecule type" value="Genomic_DNA"/>
</dbReference>
<dbReference type="AlphaFoldDB" id="A0AAE1MCI4"/>
<keyword evidence="9" id="KW-1185">Reference proteome</keyword>
<organism evidence="8 9">
    <name type="scientific">Acacia crassicarpa</name>
    <name type="common">northern wattle</name>
    <dbReference type="NCBI Taxonomy" id="499986"/>
    <lineage>
        <taxon>Eukaryota</taxon>
        <taxon>Viridiplantae</taxon>
        <taxon>Streptophyta</taxon>
        <taxon>Embryophyta</taxon>
        <taxon>Tracheophyta</taxon>
        <taxon>Spermatophyta</taxon>
        <taxon>Magnoliopsida</taxon>
        <taxon>eudicotyledons</taxon>
        <taxon>Gunneridae</taxon>
        <taxon>Pentapetalae</taxon>
        <taxon>rosids</taxon>
        <taxon>fabids</taxon>
        <taxon>Fabales</taxon>
        <taxon>Fabaceae</taxon>
        <taxon>Caesalpinioideae</taxon>
        <taxon>mimosoid clade</taxon>
        <taxon>Acacieae</taxon>
        <taxon>Acacia</taxon>
    </lineage>
</organism>
<keyword evidence="6" id="KW-0175">Coiled coil</keyword>
<dbReference type="PANTHER" id="PTHR31791">
    <property type="entry name" value="FRIGIDA-LIKE PROTEIN 3-RELATED"/>
    <property type="match status" value="1"/>
</dbReference>
<sequence length="560" mass="62926">MSADMEQGKDNDSSLLMEQLGHTFLELEARKDAFESKIQWDEIKQHFLDLETALKKKLEELESKERDYEKKEVELHAQLAEREEEVASKEQDLLDRIQELKDAAVAAIVEARANHQASSLESVDEWENKDNKVRSSFGDENSEEDDFPYKLDENKVKPRPELTHFCEQMDAQGLLNYTVENKKNISVFREELSTALESATEPAHLVLDSLEGFYPTNETIQIGDKMDAALQGMRKSCVVILEAFATLLARAESDTDHLLSPETKQQAKAIAYEWRLELARAVTDAANGNSLEAEAFLQLLSVFRIASEFGEEELCKLVLAVAQLRQAPELCRSLGLTHKVPDIVELLISDGKQIAAVHFIQAFLLNERFAPVPLLKAYLKDLRRNSQGKVGGRVASEKNDANAQELAALKAVIKCVEEYKLECDYPLDPLQRRVAQLDKLKIDTKRTGESSKRQLPKKPRTNGGYFAFRPSVGGAAASPIMGRQPRPVRGPYPVIPDRHPHASAITYDYQVPGQTIYSQLVNDQRSPFYPRDDGVAPPPNFGGYIASNSSNLQSSHRPYM</sequence>
<dbReference type="InterPro" id="IPR012474">
    <property type="entry name" value="Frigida"/>
</dbReference>
<dbReference type="GO" id="GO:0030154">
    <property type="term" value="P:cell differentiation"/>
    <property type="evidence" value="ECO:0007669"/>
    <property type="project" value="UniProtKB-KW"/>
</dbReference>
<evidence type="ECO:0000256" key="6">
    <source>
        <dbReference type="SAM" id="Coils"/>
    </source>
</evidence>
<feature type="region of interest" description="Disordered" evidence="7">
    <location>
        <begin position="445"/>
        <end position="464"/>
    </location>
</feature>
<evidence type="ECO:0000313" key="9">
    <source>
        <dbReference type="Proteomes" id="UP001293593"/>
    </source>
</evidence>
<accession>A0AAE1MCI4</accession>
<proteinExistence type="inferred from homology"/>
<keyword evidence="3 5" id="KW-0221">Differentiation</keyword>
<evidence type="ECO:0000256" key="3">
    <source>
        <dbReference type="ARBA" id="ARBA00022782"/>
    </source>
</evidence>
<reference evidence="8" key="1">
    <citation type="submission" date="2023-10" db="EMBL/GenBank/DDBJ databases">
        <title>Chromosome-level genome of the transformable northern wattle, Acacia crassicarpa.</title>
        <authorList>
            <person name="Massaro I."/>
            <person name="Sinha N.R."/>
            <person name="Poethig S."/>
            <person name="Leichty A.R."/>
        </authorList>
    </citation>
    <scope>NUCLEOTIDE SEQUENCE</scope>
    <source>
        <strain evidence="8">Acra3RX</strain>
        <tissue evidence="8">Leaf</tissue>
    </source>
</reference>
<gene>
    <name evidence="8" type="ORF">QN277_003292</name>
</gene>
<comment type="caution">
    <text evidence="8">The sequence shown here is derived from an EMBL/GenBank/DDBJ whole genome shotgun (WGS) entry which is preliminary data.</text>
</comment>